<dbReference type="Proteomes" id="UP000003835">
    <property type="component" value="Unassembled WGS sequence"/>
</dbReference>
<proteinExistence type="predicted"/>
<evidence type="ECO:0000313" key="1">
    <source>
        <dbReference type="EMBL" id="EDX71222.1"/>
    </source>
</evidence>
<gene>
    <name evidence="1" type="ORF">MC7420_2783</name>
</gene>
<accession>B4W3J4</accession>
<sequence>MRTPISSRSRGSGIKFNDTLNKHFGIAETLDRRVGIAHHPHLLRAKLQY</sequence>
<evidence type="ECO:0000313" key="2">
    <source>
        <dbReference type="Proteomes" id="UP000003835"/>
    </source>
</evidence>
<dbReference type="STRING" id="118168.MC7420_2783"/>
<protein>
    <submittedName>
        <fullName evidence="1">Uncharacterized protein</fullName>
    </submittedName>
</protein>
<organism evidence="1 2">
    <name type="scientific">Coleofasciculus chthonoplastes PCC 7420</name>
    <dbReference type="NCBI Taxonomy" id="118168"/>
    <lineage>
        <taxon>Bacteria</taxon>
        <taxon>Bacillati</taxon>
        <taxon>Cyanobacteriota</taxon>
        <taxon>Cyanophyceae</taxon>
        <taxon>Coleofasciculales</taxon>
        <taxon>Coleofasciculaceae</taxon>
        <taxon>Coleofasciculus</taxon>
    </lineage>
</organism>
<dbReference type="HOGENOM" id="CLU_3134454_0_0_3"/>
<reference evidence="1 2" key="1">
    <citation type="submission" date="2008-07" db="EMBL/GenBank/DDBJ databases">
        <authorList>
            <person name="Tandeau de Marsac N."/>
            <person name="Ferriera S."/>
            <person name="Johnson J."/>
            <person name="Kravitz S."/>
            <person name="Beeson K."/>
            <person name="Sutton G."/>
            <person name="Rogers Y.-H."/>
            <person name="Friedman R."/>
            <person name="Frazier M."/>
            <person name="Venter J.C."/>
        </authorList>
    </citation>
    <scope>NUCLEOTIDE SEQUENCE [LARGE SCALE GENOMIC DNA]</scope>
    <source>
        <strain evidence="1 2">PCC 7420</strain>
    </source>
</reference>
<name>B4W3J4_9CYAN</name>
<keyword evidence="2" id="KW-1185">Reference proteome</keyword>
<dbReference type="AlphaFoldDB" id="B4W3J4"/>
<dbReference type="EMBL" id="DS989875">
    <property type="protein sequence ID" value="EDX71222.1"/>
    <property type="molecule type" value="Genomic_DNA"/>
</dbReference>